<protein>
    <submittedName>
        <fullName evidence="1">Uncharacterized protein</fullName>
    </submittedName>
</protein>
<dbReference type="STRING" id="1797785.A3B45_00810"/>
<dbReference type="EMBL" id="MFDM01000016">
    <property type="protein sequence ID" value="OGE43248.1"/>
    <property type="molecule type" value="Genomic_DNA"/>
</dbReference>
<reference evidence="1 2" key="1">
    <citation type="journal article" date="2016" name="Nat. Commun.">
        <title>Thousands of microbial genomes shed light on interconnected biogeochemical processes in an aquifer system.</title>
        <authorList>
            <person name="Anantharaman K."/>
            <person name="Brown C.T."/>
            <person name="Hug L.A."/>
            <person name="Sharon I."/>
            <person name="Castelle C.J."/>
            <person name="Probst A.J."/>
            <person name="Thomas B.C."/>
            <person name="Singh A."/>
            <person name="Wilkins M.J."/>
            <person name="Karaoz U."/>
            <person name="Brodie E.L."/>
            <person name="Williams K.H."/>
            <person name="Hubbard S.S."/>
            <person name="Banfield J.F."/>
        </authorList>
    </citation>
    <scope>NUCLEOTIDE SEQUENCE [LARGE SCALE GENOMIC DNA]</scope>
</reference>
<dbReference type="AlphaFoldDB" id="A0A1F5KQQ1"/>
<gene>
    <name evidence="1" type="ORF">A3B45_00810</name>
</gene>
<name>A0A1F5KQQ1_9BACT</name>
<proteinExistence type="predicted"/>
<accession>A0A1F5KQQ1</accession>
<organism evidence="1 2">
    <name type="scientific">Candidatus Daviesbacteria bacterium RIFCSPLOWO2_01_FULL_39_12</name>
    <dbReference type="NCBI Taxonomy" id="1797785"/>
    <lineage>
        <taxon>Bacteria</taxon>
        <taxon>Candidatus Daviesiibacteriota</taxon>
    </lineage>
</organism>
<dbReference type="Proteomes" id="UP000178565">
    <property type="component" value="Unassembled WGS sequence"/>
</dbReference>
<sequence length="73" mass="8361">MNANFNPDGNCNFNWNLKPENANDNLGVRSVVVSNNPGRCSFKRAPPFYLGQKVHGRKHFVHLIVDLKVVKYY</sequence>
<evidence type="ECO:0000313" key="2">
    <source>
        <dbReference type="Proteomes" id="UP000178565"/>
    </source>
</evidence>
<comment type="caution">
    <text evidence="1">The sequence shown here is derived from an EMBL/GenBank/DDBJ whole genome shotgun (WGS) entry which is preliminary data.</text>
</comment>
<evidence type="ECO:0000313" key="1">
    <source>
        <dbReference type="EMBL" id="OGE43248.1"/>
    </source>
</evidence>